<dbReference type="EMBL" id="CP022196">
    <property type="protein sequence ID" value="ATG46604.1"/>
    <property type="molecule type" value="Genomic_DNA"/>
</dbReference>
<dbReference type="GO" id="GO:0015098">
    <property type="term" value="F:molybdate ion transmembrane transporter activity"/>
    <property type="evidence" value="ECO:0007669"/>
    <property type="project" value="InterPro"/>
</dbReference>
<dbReference type="SUPFAM" id="SSF50331">
    <property type="entry name" value="MOP-like"/>
    <property type="match status" value="1"/>
</dbReference>
<keyword evidence="6 12" id="KW-0067">ATP-binding</keyword>
<dbReference type="SMART" id="SM00382">
    <property type="entry name" value="AAA"/>
    <property type="match status" value="1"/>
</dbReference>
<evidence type="ECO:0000313" key="13">
    <source>
        <dbReference type="Proteomes" id="UP000217935"/>
    </source>
</evidence>
<dbReference type="Pfam" id="PF00005">
    <property type="entry name" value="ABC_tran"/>
    <property type="match status" value="1"/>
</dbReference>
<dbReference type="InterPro" id="IPR017871">
    <property type="entry name" value="ABC_transporter-like_CS"/>
</dbReference>
<protein>
    <submittedName>
        <fullName evidence="12">Molybdenum ABC transporter ATP-binding protein</fullName>
    </submittedName>
</protein>
<dbReference type="GO" id="GO:0005524">
    <property type="term" value="F:ATP binding"/>
    <property type="evidence" value="ECO:0007669"/>
    <property type="project" value="UniProtKB-KW"/>
</dbReference>
<dbReference type="InterPro" id="IPR011868">
    <property type="entry name" value="ModC_ABC_ATP-bd"/>
</dbReference>
<keyword evidence="8" id="KW-0472">Membrane</keyword>
<feature type="domain" description="Mop" evidence="11">
    <location>
        <begin position="290"/>
        <end position="355"/>
    </location>
</feature>
<evidence type="ECO:0000256" key="5">
    <source>
        <dbReference type="ARBA" id="ARBA00022741"/>
    </source>
</evidence>
<feature type="domain" description="ABC transporter" evidence="10">
    <location>
        <begin position="1"/>
        <end position="232"/>
    </location>
</feature>
<evidence type="ECO:0000256" key="9">
    <source>
        <dbReference type="PROSITE-ProRule" id="PRU01213"/>
    </source>
</evidence>
<keyword evidence="7" id="KW-1278">Translocase</keyword>
<keyword evidence="1" id="KW-0813">Transport</keyword>
<dbReference type="InterPro" id="IPR005116">
    <property type="entry name" value="Transp-assoc_OB_typ1"/>
</dbReference>
<dbReference type="PROSITE" id="PS50893">
    <property type="entry name" value="ABC_TRANSPORTER_2"/>
    <property type="match status" value="1"/>
</dbReference>
<evidence type="ECO:0000256" key="4">
    <source>
        <dbReference type="ARBA" id="ARBA00022519"/>
    </source>
</evidence>
<organism evidence="12 13">
    <name type="scientific">Celeribacter ethanolicus</name>
    <dbReference type="NCBI Taxonomy" id="1758178"/>
    <lineage>
        <taxon>Bacteria</taxon>
        <taxon>Pseudomonadati</taxon>
        <taxon>Pseudomonadota</taxon>
        <taxon>Alphaproteobacteria</taxon>
        <taxon>Rhodobacterales</taxon>
        <taxon>Roseobacteraceae</taxon>
        <taxon>Celeribacter</taxon>
    </lineage>
</organism>
<evidence type="ECO:0000256" key="3">
    <source>
        <dbReference type="ARBA" id="ARBA00022505"/>
    </source>
</evidence>
<accession>A0A291G962</accession>
<sequence>MLSVDLHHAFAGFTLDARFEAPPGLTVLFGASGSGKTTVINAVAGLLMPDRGRIAAGDWVLLDTERKLRLKPHQRRLGYIFQDARLFPHLTVKQNLNYGAWFAPKDAPREDMGRVVELLGIGPLLDRRPGALSGGEKQRVAIGRALLSAPKLILADEPLSALDETRKAEILPYFERLRDEVAVPILYVSHSASEVARLATTIVVMEGGKVVRQGAAAKVLGDPDVLPMGAREAGAVLTVSVKTHHADGLTELDAGGAPLFLPQIAQAPGQKVRVRIAAHDVILSRSRPEGLSALNILSGVVQQMQPHEGAVIVAIDTQAGRVLARITGRSAQALDLAPGVAIHAIVKTVAVASSDIGAVAAPA</sequence>
<evidence type="ECO:0000256" key="6">
    <source>
        <dbReference type="ARBA" id="ARBA00022840"/>
    </source>
</evidence>
<keyword evidence="5" id="KW-0547">Nucleotide-binding</keyword>
<keyword evidence="2" id="KW-1003">Cell membrane</keyword>
<dbReference type="Pfam" id="PF03459">
    <property type="entry name" value="TOBE"/>
    <property type="match status" value="1"/>
</dbReference>
<name>A0A291G962_9RHOB</name>
<keyword evidence="4" id="KW-0997">Cell inner membrane</keyword>
<dbReference type="SUPFAM" id="SSF52540">
    <property type="entry name" value="P-loop containing nucleoside triphosphate hydrolases"/>
    <property type="match status" value="1"/>
</dbReference>
<evidence type="ECO:0000259" key="10">
    <source>
        <dbReference type="PROSITE" id="PS50893"/>
    </source>
</evidence>
<dbReference type="NCBIfam" id="TIGR02142">
    <property type="entry name" value="modC_ABC"/>
    <property type="match status" value="1"/>
</dbReference>
<dbReference type="GO" id="GO:0016887">
    <property type="term" value="F:ATP hydrolysis activity"/>
    <property type="evidence" value="ECO:0007669"/>
    <property type="project" value="InterPro"/>
</dbReference>
<dbReference type="PROSITE" id="PS00211">
    <property type="entry name" value="ABC_TRANSPORTER_1"/>
    <property type="match status" value="1"/>
</dbReference>
<dbReference type="STRING" id="1758178.GCA_001550095_01676"/>
<dbReference type="GO" id="GO:0140359">
    <property type="term" value="F:ABC-type transporter activity"/>
    <property type="evidence" value="ECO:0007669"/>
    <property type="project" value="InterPro"/>
</dbReference>
<dbReference type="InterPro" id="IPR003439">
    <property type="entry name" value="ABC_transporter-like_ATP-bd"/>
</dbReference>
<proteinExistence type="predicted"/>
<gene>
    <name evidence="12" type="primary">modC</name>
    <name evidence="12" type="ORF">CEW89_02895</name>
</gene>
<dbReference type="AlphaFoldDB" id="A0A291G962"/>
<evidence type="ECO:0000256" key="8">
    <source>
        <dbReference type="ARBA" id="ARBA00023136"/>
    </source>
</evidence>
<dbReference type="InterPro" id="IPR027417">
    <property type="entry name" value="P-loop_NTPase"/>
</dbReference>
<evidence type="ECO:0000256" key="7">
    <source>
        <dbReference type="ARBA" id="ARBA00022967"/>
    </source>
</evidence>
<dbReference type="InterPro" id="IPR008995">
    <property type="entry name" value="Mo/tungstate-bd_C_term_dom"/>
</dbReference>
<dbReference type="RefSeq" id="WP_096804842.1">
    <property type="nucleotide sequence ID" value="NZ_CP022196.1"/>
</dbReference>
<dbReference type="OrthoDB" id="9802264at2"/>
<evidence type="ECO:0000259" key="11">
    <source>
        <dbReference type="PROSITE" id="PS51866"/>
    </source>
</evidence>
<dbReference type="PROSITE" id="PS51866">
    <property type="entry name" value="MOP"/>
    <property type="match status" value="1"/>
</dbReference>
<evidence type="ECO:0000256" key="1">
    <source>
        <dbReference type="ARBA" id="ARBA00022448"/>
    </source>
</evidence>
<dbReference type="InterPro" id="IPR004606">
    <property type="entry name" value="Mop_domain"/>
</dbReference>
<dbReference type="GO" id="GO:0016020">
    <property type="term" value="C:membrane"/>
    <property type="evidence" value="ECO:0007669"/>
    <property type="project" value="InterPro"/>
</dbReference>
<dbReference type="PANTHER" id="PTHR43514:SF4">
    <property type="entry name" value="ABC TRANSPORTER I FAMILY MEMBER 10"/>
    <property type="match status" value="1"/>
</dbReference>
<dbReference type="Proteomes" id="UP000217935">
    <property type="component" value="Chromosome"/>
</dbReference>
<dbReference type="InterPro" id="IPR003593">
    <property type="entry name" value="AAA+_ATPase"/>
</dbReference>
<dbReference type="InterPro" id="IPR050334">
    <property type="entry name" value="Molybdenum_import_ModC"/>
</dbReference>
<keyword evidence="13" id="KW-1185">Reference proteome</keyword>
<dbReference type="PANTHER" id="PTHR43514">
    <property type="entry name" value="ABC TRANSPORTER I FAMILY MEMBER 10"/>
    <property type="match status" value="1"/>
</dbReference>
<evidence type="ECO:0000313" key="12">
    <source>
        <dbReference type="EMBL" id="ATG46604.1"/>
    </source>
</evidence>
<keyword evidence="3 9" id="KW-0500">Molybdenum</keyword>
<dbReference type="Gene3D" id="2.40.50.100">
    <property type="match status" value="1"/>
</dbReference>
<dbReference type="Gene3D" id="3.40.50.300">
    <property type="entry name" value="P-loop containing nucleotide triphosphate hydrolases"/>
    <property type="match status" value="1"/>
</dbReference>
<dbReference type="KEGG" id="ceh:CEW89_02895"/>
<reference evidence="12 13" key="1">
    <citation type="submission" date="2017-06" db="EMBL/GenBank/DDBJ databases">
        <title>Celeribacter sp. TSPH2 complete genome sequence.</title>
        <authorList>
            <person name="Woo J.-H."/>
            <person name="Kim H.-S."/>
        </authorList>
    </citation>
    <scope>NUCLEOTIDE SEQUENCE [LARGE SCALE GENOMIC DNA]</scope>
    <source>
        <strain evidence="12 13">TSPH2</strain>
    </source>
</reference>
<evidence type="ECO:0000256" key="2">
    <source>
        <dbReference type="ARBA" id="ARBA00022475"/>
    </source>
</evidence>